<evidence type="ECO:0000313" key="3">
    <source>
        <dbReference type="Proteomes" id="UP000050430"/>
    </source>
</evidence>
<accession>A0A0P6XB42</accession>
<sequence>MISLQVIFWLLVIIFAIIGAVRGWASEVLVTFSTVLGLFILFILENFAGFAQNGKLFTDPTAHFWLQTVVFVGLVFFGYQAPNLPALSGHVRFINSTVVDHLAGLLLGAINGFFIFGSLWYFMDAAGYPFSIISAPQSGTELGDAAITLLAYLPPHWLVSPAIYFSAALALALVLVVFL</sequence>
<feature type="transmembrane region" description="Helical" evidence="1">
    <location>
        <begin position="102"/>
        <end position="123"/>
    </location>
</feature>
<reference evidence="2 3" key="1">
    <citation type="submission" date="2015-07" db="EMBL/GenBank/DDBJ databases">
        <title>Genome sequence of Leptolinea tardivitalis DSM 16556.</title>
        <authorList>
            <person name="Hemp J."/>
            <person name="Ward L.M."/>
            <person name="Pace L.A."/>
            <person name="Fischer W.W."/>
        </authorList>
    </citation>
    <scope>NUCLEOTIDE SEQUENCE [LARGE SCALE GENOMIC DNA]</scope>
    <source>
        <strain evidence="2 3">YMTK-2</strain>
    </source>
</reference>
<dbReference type="OrthoDB" id="162510at2"/>
<keyword evidence="3" id="KW-1185">Reference proteome</keyword>
<dbReference type="AlphaFoldDB" id="A0A0P6XB42"/>
<dbReference type="EMBL" id="LGCK01000010">
    <property type="protein sequence ID" value="KPL71881.1"/>
    <property type="molecule type" value="Genomic_DNA"/>
</dbReference>
<gene>
    <name evidence="2" type="ORF">ADM99_10775</name>
</gene>
<protein>
    <recommendedName>
        <fullName evidence="4">Colicin V production protein</fullName>
    </recommendedName>
</protein>
<evidence type="ECO:0000256" key="1">
    <source>
        <dbReference type="SAM" id="Phobius"/>
    </source>
</evidence>
<comment type="caution">
    <text evidence="2">The sequence shown here is derived from an EMBL/GenBank/DDBJ whole genome shotgun (WGS) entry which is preliminary data.</text>
</comment>
<evidence type="ECO:0008006" key="4">
    <source>
        <dbReference type="Google" id="ProtNLM"/>
    </source>
</evidence>
<dbReference type="RefSeq" id="WP_062420551.1">
    <property type="nucleotide sequence ID" value="NZ_BBYA01000002.1"/>
</dbReference>
<feature type="transmembrane region" description="Helical" evidence="1">
    <location>
        <begin position="32"/>
        <end position="52"/>
    </location>
</feature>
<keyword evidence="1" id="KW-1133">Transmembrane helix</keyword>
<keyword evidence="1" id="KW-0812">Transmembrane</keyword>
<feature type="transmembrane region" description="Helical" evidence="1">
    <location>
        <begin position="158"/>
        <end position="178"/>
    </location>
</feature>
<organism evidence="2 3">
    <name type="scientific">Leptolinea tardivitalis</name>
    <dbReference type="NCBI Taxonomy" id="229920"/>
    <lineage>
        <taxon>Bacteria</taxon>
        <taxon>Bacillati</taxon>
        <taxon>Chloroflexota</taxon>
        <taxon>Anaerolineae</taxon>
        <taxon>Anaerolineales</taxon>
        <taxon>Anaerolineaceae</taxon>
        <taxon>Leptolinea</taxon>
    </lineage>
</organism>
<evidence type="ECO:0000313" key="2">
    <source>
        <dbReference type="EMBL" id="KPL71881.1"/>
    </source>
</evidence>
<keyword evidence="1" id="KW-0472">Membrane</keyword>
<proteinExistence type="predicted"/>
<feature type="transmembrane region" description="Helical" evidence="1">
    <location>
        <begin position="64"/>
        <end position="81"/>
    </location>
</feature>
<feature type="transmembrane region" description="Helical" evidence="1">
    <location>
        <begin position="6"/>
        <end position="25"/>
    </location>
</feature>
<dbReference type="STRING" id="229920.ADM99_10775"/>
<dbReference type="Proteomes" id="UP000050430">
    <property type="component" value="Unassembled WGS sequence"/>
</dbReference>
<name>A0A0P6XB42_9CHLR</name>